<reference evidence="2 3" key="1">
    <citation type="submission" date="2023-05" db="EMBL/GenBank/DDBJ databases">
        <title>B98-5 Cell Line De Novo Hybrid Assembly: An Optical Mapping Approach.</title>
        <authorList>
            <person name="Kananen K."/>
            <person name="Auerbach J.A."/>
            <person name="Kautto E."/>
            <person name="Blachly J.S."/>
        </authorList>
    </citation>
    <scope>NUCLEOTIDE SEQUENCE [LARGE SCALE GENOMIC DNA]</scope>
    <source>
        <strain evidence="2">B95-8</strain>
        <tissue evidence="2">Cell line</tissue>
    </source>
</reference>
<dbReference type="Proteomes" id="UP001266305">
    <property type="component" value="Unassembled WGS sequence"/>
</dbReference>
<evidence type="ECO:0000313" key="3">
    <source>
        <dbReference type="Proteomes" id="UP001266305"/>
    </source>
</evidence>
<proteinExistence type="predicted"/>
<sequence length="109" mass="11060">MPGIDKLPIEETLEDSPQGEPGWPTPGLAPAPLPQVPARAQVGAAAARGPRPSQAAPRAVEAGPTARGPRPRAETEPLVLVGRATTLPAECARVAAVTVVAVSRAVHGE</sequence>
<gene>
    <name evidence="2" type="ORF">P7K49_030602</name>
</gene>
<organism evidence="2 3">
    <name type="scientific">Saguinus oedipus</name>
    <name type="common">Cotton-top tamarin</name>
    <name type="synonym">Oedipomidas oedipus</name>
    <dbReference type="NCBI Taxonomy" id="9490"/>
    <lineage>
        <taxon>Eukaryota</taxon>
        <taxon>Metazoa</taxon>
        <taxon>Chordata</taxon>
        <taxon>Craniata</taxon>
        <taxon>Vertebrata</taxon>
        <taxon>Euteleostomi</taxon>
        <taxon>Mammalia</taxon>
        <taxon>Eutheria</taxon>
        <taxon>Euarchontoglires</taxon>
        <taxon>Primates</taxon>
        <taxon>Haplorrhini</taxon>
        <taxon>Platyrrhini</taxon>
        <taxon>Cebidae</taxon>
        <taxon>Callitrichinae</taxon>
        <taxon>Saguinus</taxon>
    </lineage>
</organism>
<feature type="region of interest" description="Disordered" evidence="1">
    <location>
        <begin position="1"/>
        <end position="76"/>
    </location>
</feature>
<evidence type="ECO:0000313" key="2">
    <source>
        <dbReference type="EMBL" id="KAK2091318.1"/>
    </source>
</evidence>
<evidence type="ECO:0000256" key="1">
    <source>
        <dbReference type="SAM" id="MobiDB-lite"/>
    </source>
</evidence>
<name>A0ABQ9U2M6_SAGOE</name>
<feature type="compositionally biased region" description="Low complexity" evidence="1">
    <location>
        <begin position="36"/>
        <end position="59"/>
    </location>
</feature>
<accession>A0ABQ9U2M6</accession>
<feature type="compositionally biased region" description="Pro residues" evidence="1">
    <location>
        <begin position="23"/>
        <end position="35"/>
    </location>
</feature>
<dbReference type="EMBL" id="JASSZA010000016">
    <property type="protein sequence ID" value="KAK2091318.1"/>
    <property type="molecule type" value="Genomic_DNA"/>
</dbReference>
<comment type="caution">
    <text evidence="2">The sequence shown here is derived from an EMBL/GenBank/DDBJ whole genome shotgun (WGS) entry which is preliminary data.</text>
</comment>
<protein>
    <submittedName>
        <fullName evidence="2">Uncharacterized protein</fullName>
    </submittedName>
</protein>
<keyword evidence="3" id="KW-1185">Reference proteome</keyword>